<dbReference type="KEGG" id="sre:PTSG_11869"/>
<dbReference type="InterPro" id="IPR016024">
    <property type="entry name" value="ARM-type_fold"/>
</dbReference>
<feature type="compositionally biased region" description="Basic and acidic residues" evidence="7">
    <location>
        <begin position="80"/>
        <end position="91"/>
    </location>
</feature>
<feature type="compositionally biased region" description="Polar residues" evidence="7">
    <location>
        <begin position="93"/>
        <end position="107"/>
    </location>
</feature>
<sequence length="1586" mass="176988">MEFEADPLLLESTPDKKRPKKVAAIPQQAQQTQQHQTQHQAQQQGAWPLDRQFPQSPVHHHAVKHSTASATHAATPPQHQVHDSSHSHHDGSLQASESAPASPTQPADSPADDHDDILEKPQFQRLSQLIDQAIKTFEGEQKPALATTTKLMKHLTTEFEDPDKLDKLHTIDSELLVKLLVFAQQLMRPGLKIALNKANDGLDEVLAAANAAKFAMSVMVVPRMPKQVLLEDLIENCAQFIKHHLSKHIYPFCNTDDTTKGDGRRRRASVMQGLGKRRKLYQHLTPLVHVCTKLVGCQPLNDQIIIDLSRFSVEAVFIDGLSDLKLEAVALCSMVFQRKPRHRETILQEIFSNLSKLTVAKRRLRTFEVRDGVNIQVFTLLIMQLLQAVCNANLEDVQRDDSAAMFEAVLSTTKEVSGLIKDVVVHFSSKIEQGKSDIPYATMFTNFVQDVCACAFQPKWPVACDIMMAVVSRMNGILRSSQASSSLRQLAFDCLMTVLSTYAQGVRATKVISEDTLQATQDAIDHWRAFENYEMILTENALLTAYVEAKLPVEMTYFIVRIMGRELIASKAATSSAQASADQEMLESQEPDEGLIRQRQHHQRCDFLWKFLASPTNTPVDCHATCGADILLAQLQTAWYQQRWATSLNIIVSKRQDPMPTVRTKAIKSLATLLVDDTPKIVQLASEAIKSHSMDVSSSVREAVVELLTSLLVVHPQSLDDFFGTIETSLQDKSVAVRKRTIRLVTDMIGKEKRKREHAVVQGDLCQLLFSLSRRMQDDETLVKDLACKPFLELWFQPDTDVADVVESMRKVFVLLSDKVNGSEYMQALFQLAFKQDKKITAQNGMAQDIAADLADNLNKTEHTSTLVQLANTLCQACPSLFVQHVQPIVLYLSGLIEAKKQMDVLPVVAALNLLCSCVPLCPRLSDALLVKLERTLGRMMFSGPGRALQPSAACLRASTTHSNNIQLPRDLVQTAYERLRLIAGESATRGSSRRDAPRCLIICGVLCRYFDLDEDDLDDRSPDRELLDDRIADVVYKMLLQFAALHDVGVVEAAITAFGHFFVQHASLILRKESVELLRTHLTSDAERIRIRTLEALHLFLTEEERQLEHQSKHAHKGELAQFGGGESGVSATLIAALELLVHENATHESPQVRRATLQLLVVVQRRGLVNPMNFVDVLVAATSDGLAAGVVSQTSVQAKKLLEELATRRYEFLTSRGRDAITGVYTAQRKLQRHTASTVRGYVGHQSTKHALLKGLFNLYKRRQDRRQFVSGLVDASFQKNAVKADWQLSLFAVDNLATLEYQHMDEVATVVSKIDSLTSTRATKLVMDVASSLGLEVHDDFDAMSVDELAGRVHGGNELAFRSLMESQQILELMLLVKMFLMRKYNVHESDLKTRTETRARALRPIGLMWNPECCGVTQNYAQLEIRDLMAQYLLFRKLEEEGEQHPDFAPVDDSISPMRRTASGRARAFSRQGSRASRLNSRRSLASAEEDESDDDDDDEGHQLQSKRAKMAAASSTPKSRSTSSSSASATHKGRAGRKASTSKPKRRRSRRALTGAGLGDDDNLQDDPDDNEDDDDWVPGA</sequence>
<evidence type="ECO:0000256" key="6">
    <source>
        <dbReference type="RuleBase" id="RU364107"/>
    </source>
</evidence>
<dbReference type="InterPro" id="IPR026003">
    <property type="entry name" value="Cohesin_HEAT"/>
</dbReference>
<dbReference type="Gene3D" id="1.25.10.10">
    <property type="entry name" value="Leucine-rich Repeat Variant"/>
    <property type="match status" value="1"/>
</dbReference>
<dbReference type="GO" id="GO:0010468">
    <property type="term" value="P:regulation of gene expression"/>
    <property type="evidence" value="ECO:0007669"/>
    <property type="project" value="InterPro"/>
</dbReference>
<evidence type="ECO:0000313" key="10">
    <source>
        <dbReference type="Proteomes" id="UP000007799"/>
    </source>
</evidence>
<keyword evidence="5 6" id="KW-0131">Cell cycle</keyword>
<dbReference type="Proteomes" id="UP000007799">
    <property type="component" value="Unassembled WGS sequence"/>
</dbReference>
<organism evidence="9 10">
    <name type="scientific">Salpingoeca rosetta (strain ATCC 50818 / BSB-021)</name>
    <dbReference type="NCBI Taxonomy" id="946362"/>
    <lineage>
        <taxon>Eukaryota</taxon>
        <taxon>Choanoflagellata</taxon>
        <taxon>Craspedida</taxon>
        <taxon>Salpingoecidae</taxon>
        <taxon>Salpingoeca</taxon>
    </lineage>
</organism>
<feature type="compositionally biased region" description="Low complexity" evidence="7">
    <location>
        <begin position="27"/>
        <end position="44"/>
    </location>
</feature>
<dbReference type="OMA" id="SANFKDR"/>
<keyword evidence="10" id="KW-1185">Reference proteome</keyword>
<dbReference type="InterPro" id="IPR024986">
    <property type="entry name" value="Nipped-B_C"/>
</dbReference>
<dbReference type="GO" id="GO:0003682">
    <property type="term" value="F:chromatin binding"/>
    <property type="evidence" value="ECO:0007669"/>
    <property type="project" value="TreeGrafter"/>
</dbReference>
<feature type="compositionally biased region" description="Acidic residues" evidence="7">
    <location>
        <begin position="1564"/>
        <end position="1586"/>
    </location>
</feature>
<dbReference type="eggNOG" id="KOG1020">
    <property type="taxonomic scope" value="Eukaryota"/>
</dbReference>
<dbReference type="InterPro" id="IPR011989">
    <property type="entry name" value="ARM-like"/>
</dbReference>
<evidence type="ECO:0000256" key="3">
    <source>
        <dbReference type="ARBA" id="ARBA00022737"/>
    </source>
</evidence>
<name>F2U1W0_SALR5</name>
<dbReference type="GeneID" id="16077409"/>
<feature type="region of interest" description="Disordered" evidence="7">
    <location>
        <begin position="1448"/>
        <end position="1586"/>
    </location>
</feature>
<dbReference type="InParanoid" id="F2U1W0"/>
<gene>
    <name evidence="9" type="ORF">PTSG_11869</name>
</gene>
<dbReference type="GO" id="GO:0140588">
    <property type="term" value="P:chromatin looping"/>
    <property type="evidence" value="ECO:0007669"/>
    <property type="project" value="InterPro"/>
</dbReference>
<proteinExistence type="inferred from homology"/>
<evidence type="ECO:0000256" key="7">
    <source>
        <dbReference type="SAM" id="MobiDB-lite"/>
    </source>
</evidence>
<evidence type="ECO:0000313" key="9">
    <source>
        <dbReference type="EMBL" id="EGD81612.1"/>
    </source>
</evidence>
<dbReference type="GO" id="GO:0090694">
    <property type="term" value="C:Scc2-Scc4 cohesin loading complex"/>
    <property type="evidence" value="ECO:0007669"/>
    <property type="project" value="TreeGrafter"/>
</dbReference>
<dbReference type="Pfam" id="PF12765">
    <property type="entry name" value="Cohesin_HEAT"/>
    <property type="match status" value="1"/>
</dbReference>
<feature type="region of interest" description="Disordered" evidence="7">
    <location>
        <begin position="1"/>
        <end position="116"/>
    </location>
</feature>
<feature type="domain" description="Sister chromatid cohesion C-terminal" evidence="8">
    <location>
        <begin position="1145"/>
        <end position="1319"/>
    </location>
</feature>
<feature type="compositionally biased region" description="Low complexity" evidence="7">
    <location>
        <begin position="65"/>
        <end position="75"/>
    </location>
</feature>
<feature type="compositionally biased region" description="Low complexity" evidence="7">
    <location>
        <begin position="1516"/>
        <end position="1535"/>
    </location>
</feature>
<comment type="similarity">
    <text evidence="2 6">Belongs to the SCC2/Nipped-B family.</text>
</comment>
<feature type="compositionally biased region" description="Acidic residues" evidence="7">
    <location>
        <begin position="1492"/>
        <end position="1504"/>
    </location>
</feature>
<dbReference type="GO" id="GO:0061775">
    <property type="term" value="F:cohesin loader activity"/>
    <property type="evidence" value="ECO:0007669"/>
    <property type="project" value="InterPro"/>
</dbReference>
<evidence type="ECO:0000256" key="4">
    <source>
        <dbReference type="ARBA" id="ARBA00023242"/>
    </source>
</evidence>
<dbReference type="PANTHER" id="PTHR21704:SF18">
    <property type="entry name" value="NIPPED-B-LIKE PROTEIN"/>
    <property type="match status" value="1"/>
</dbReference>
<evidence type="ECO:0000259" key="8">
    <source>
        <dbReference type="Pfam" id="PF12830"/>
    </source>
</evidence>
<dbReference type="GO" id="GO:1990414">
    <property type="term" value="P:replication-born double-strand break repair via sister chromatid exchange"/>
    <property type="evidence" value="ECO:0007669"/>
    <property type="project" value="TreeGrafter"/>
</dbReference>
<dbReference type="GO" id="GO:0071169">
    <property type="term" value="P:establishment of protein localization to chromatin"/>
    <property type="evidence" value="ECO:0007669"/>
    <property type="project" value="TreeGrafter"/>
</dbReference>
<protein>
    <recommendedName>
        <fullName evidence="6">Sister chromatid cohesion protein</fullName>
    </recommendedName>
</protein>
<feature type="compositionally biased region" description="Low complexity" evidence="7">
    <location>
        <begin position="1478"/>
        <end position="1491"/>
    </location>
</feature>
<evidence type="ECO:0000256" key="1">
    <source>
        <dbReference type="ARBA" id="ARBA00004123"/>
    </source>
</evidence>
<accession>F2U1W0</accession>
<dbReference type="InterPro" id="IPR033031">
    <property type="entry name" value="Scc2/Nipped-B"/>
</dbReference>
<dbReference type="OrthoDB" id="418242at2759"/>
<comment type="subcellular location">
    <subcellularLocation>
        <location evidence="1 6">Nucleus</location>
    </subcellularLocation>
</comment>
<evidence type="ECO:0000256" key="2">
    <source>
        <dbReference type="ARBA" id="ARBA00009252"/>
    </source>
</evidence>
<dbReference type="PANTHER" id="PTHR21704">
    <property type="entry name" value="NIPPED-B-LIKE PROTEIN DELANGIN SCC2-RELATED"/>
    <property type="match status" value="1"/>
</dbReference>
<dbReference type="STRING" id="946362.F2U1W0"/>
<dbReference type="EMBL" id="GL832959">
    <property type="protein sequence ID" value="EGD81612.1"/>
    <property type="molecule type" value="Genomic_DNA"/>
</dbReference>
<keyword evidence="3 6" id="KW-0677">Repeat</keyword>
<dbReference type="Pfam" id="PF12830">
    <property type="entry name" value="Nipped-B_C"/>
    <property type="match status" value="1"/>
</dbReference>
<reference evidence="9" key="1">
    <citation type="submission" date="2009-08" db="EMBL/GenBank/DDBJ databases">
        <title>Annotation of Salpingoeca rosetta.</title>
        <authorList>
            <consortium name="The Broad Institute Genome Sequencing Platform"/>
            <person name="Russ C."/>
            <person name="Cuomo C."/>
            <person name="Burger G."/>
            <person name="Gray M.W."/>
            <person name="Holland P.W.H."/>
            <person name="King N."/>
            <person name="Lang F.B.F."/>
            <person name="Roger A.J."/>
            <person name="Ruiz-Trillo I."/>
            <person name="Young S.K."/>
            <person name="Zeng Q."/>
            <person name="Gargeya S."/>
            <person name="Alvarado L."/>
            <person name="Berlin A."/>
            <person name="Chapman S.B."/>
            <person name="Chen Z."/>
            <person name="Freedman E."/>
            <person name="Gellesch M."/>
            <person name="Goldberg J."/>
            <person name="Griggs A."/>
            <person name="Gujja S."/>
            <person name="Heilman E."/>
            <person name="Heiman D."/>
            <person name="Howarth C."/>
            <person name="Mehta T."/>
            <person name="Neiman D."/>
            <person name="Pearson M."/>
            <person name="Roberts A."/>
            <person name="Saif S."/>
            <person name="Shea T."/>
            <person name="Shenoy N."/>
            <person name="Sisk P."/>
            <person name="Stolte C."/>
            <person name="Sykes S."/>
            <person name="White J."/>
            <person name="Yandava C."/>
            <person name="Haas B."/>
            <person name="Nusbaum C."/>
            <person name="Birren B."/>
        </authorList>
    </citation>
    <scope>NUCLEOTIDE SEQUENCE</scope>
    <source>
        <strain evidence="9">ATCC 50818</strain>
    </source>
</reference>
<dbReference type="GO" id="GO:0034087">
    <property type="term" value="P:establishment of mitotic sister chromatid cohesion"/>
    <property type="evidence" value="ECO:0007669"/>
    <property type="project" value="TreeGrafter"/>
</dbReference>
<dbReference type="RefSeq" id="XP_004996816.1">
    <property type="nucleotide sequence ID" value="XM_004996759.1"/>
</dbReference>
<dbReference type="SUPFAM" id="SSF48371">
    <property type="entry name" value="ARM repeat"/>
    <property type="match status" value="1"/>
</dbReference>
<evidence type="ECO:0000256" key="5">
    <source>
        <dbReference type="ARBA" id="ARBA00023306"/>
    </source>
</evidence>
<keyword evidence="4 6" id="KW-0539">Nucleus</keyword>